<organism evidence="3 4">
    <name type="scientific">Marinicella litoralis</name>
    <dbReference type="NCBI Taxonomy" id="644220"/>
    <lineage>
        <taxon>Bacteria</taxon>
        <taxon>Pseudomonadati</taxon>
        <taxon>Pseudomonadota</taxon>
        <taxon>Gammaproteobacteria</taxon>
        <taxon>Lysobacterales</taxon>
        <taxon>Marinicellaceae</taxon>
        <taxon>Marinicella</taxon>
    </lineage>
</organism>
<protein>
    <submittedName>
        <fullName evidence="3">Putative repeat protein (TIGR01451 family)</fullName>
    </submittedName>
</protein>
<feature type="chain" id="PRO_5020822490" evidence="1">
    <location>
        <begin position="25"/>
        <end position="2147"/>
    </location>
</feature>
<dbReference type="SUPFAM" id="SSF103515">
    <property type="entry name" value="Autotransporter"/>
    <property type="match status" value="1"/>
</dbReference>
<reference evidence="3 4" key="1">
    <citation type="submission" date="2019-03" db="EMBL/GenBank/DDBJ databases">
        <title>Genomic Encyclopedia of Type Strains, Phase IV (KMG-IV): sequencing the most valuable type-strain genomes for metagenomic binning, comparative biology and taxonomic classification.</title>
        <authorList>
            <person name="Goeker M."/>
        </authorList>
    </citation>
    <scope>NUCLEOTIDE SEQUENCE [LARGE SCALE GENOMIC DNA]</scope>
    <source>
        <strain evidence="3 4">DSM 25488</strain>
    </source>
</reference>
<evidence type="ECO:0000256" key="1">
    <source>
        <dbReference type="SAM" id="SignalP"/>
    </source>
</evidence>
<dbReference type="InterPro" id="IPR005546">
    <property type="entry name" value="Autotransporte_beta"/>
</dbReference>
<feature type="signal peptide" evidence="1">
    <location>
        <begin position="1"/>
        <end position="24"/>
    </location>
</feature>
<dbReference type="InterPro" id="IPR051172">
    <property type="entry name" value="Chlamydia_OmcB"/>
</dbReference>
<gene>
    <name evidence="3" type="ORF">C8D91_0861</name>
</gene>
<proteinExistence type="predicted"/>
<feature type="domain" description="Autotransporter" evidence="2">
    <location>
        <begin position="1862"/>
        <end position="2147"/>
    </location>
</feature>
<dbReference type="Pfam" id="PF03797">
    <property type="entry name" value="Autotransporter"/>
    <property type="match status" value="1"/>
</dbReference>
<evidence type="ECO:0000259" key="2">
    <source>
        <dbReference type="PROSITE" id="PS51208"/>
    </source>
</evidence>
<dbReference type="SMART" id="SM00869">
    <property type="entry name" value="Autotransporter"/>
    <property type="match status" value="1"/>
</dbReference>
<accession>A0A4R6XXG9</accession>
<keyword evidence="4" id="KW-1185">Reference proteome</keyword>
<dbReference type="PANTHER" id="PTHR34819">
    <property type="entry name" value="LARGE CYSTEINE-RICH PERIPLASMIC PROTEIN OMCB"/>
    <property type="match status" value="1"/>
</dbReference>
<evidence type="ECO:0000313" key="3">
    <source>
        <dbReference type="EMBL" id="TDR22373.1"/>
    </source>
</evidence>
<dbReference type="Proteomes" id="UP000295724">
    <property type="component" value="Unassembled WGS sequence"/>
</dbReference>
<evidence type="ECO:0000313" key="4">
    <source>
        <dbReference type="Proteomes" id="UP000295724"/>
    </source>
</evidence>
<dbReference type="NCBIfam" id="TIGR01451">
    <property type="entry name" value="B_ant_repeat"/>
    <property type="match status" value="3"/>
</dbReference>
<dbReference type="Gene3D" id="2.40.128.130">
    <property type="entry name" value="Autotransporter beta-domain"/>
    <property type="match status" value="1"/>
</dbReference>
<sequence>MRNVFQLKTYLSVLLVFMATSAWAQTDFQLTVSPSGNPIVFAAGGAPQMLTYTVTNNGPLDEGDQTTVTFFLDPEIEPASVVAPNNDWFCSQVTSQIDCDYTSIFFAGTSSDLVLTITSPVTPTTVFSALNVSVSNALGDSNPGNEQITSDIDFVAGNLVDLEIIKSISTGFPATVAPGDPLNFNLSITNLSAFAASNVVVMDDLLANNLNFNSTGSSPECVDVASFVQCNLSMMLPGENVQLTIATVVSGTAQPNNYINTATVSADEPDPDLANNSSDQAFTVAVGGFPEIDVAKSIIGNPAGVPYGDTLTYRIEVNNTGAGVASNVDLTDTLPAGVTFQGFNQLGNFICSYTAPTVSCNAASLPVTAAIDGVEITVVVDGNVGDVINNVASSTFADSNSLDNSSNVSFTVQTFDADLGSTKAVNGPATVNQGQPVEFTIGIVNNGPSNAYDVRLVDDIPTGLSFDTIVSENGMSCVFVAGNNQVVCDAPDLLNGNSHTAVVRMIANGAGLMTNTVTASSTHPAHFDPFTSDANQATAAVTAVGVSADLDLTLDSDSVVYSVGDTVTLDLTVHNPFASTGAPPNVTVVTTLPNQVVFGSTQLVQAIGWSCTHDGSPTGGDVTCDSQGTPVPIGTNIFIDILALADTAGTALSATATMTSDFDPNPSNDTINTAFDINPADADLSLVFTSVSGVYNQGDSIFYDIEVNNPMISTANPTDTTVDVTLPTEVSFVNANLAGAPGWFCTHDGSLTGGMVTCDRQGAAFVSFSTHVLTIGVLAVSPATNAIVQATISSTADPNLTNNTSNQADAINALTSDFSIVKTVSGTDFAINDTFTYFLEVTNGVASTASPSDVQIEDQLPPEISFDSFIVGTNLGTTINCVHDGSVTGGLFSCDTNGTLFAAGEVVTIDINVTAVTASPNVNNTATVTTSFDPDGNINNNASTAPTVTINPPLVTTIAANKYAEIAANTVTEVTYGGLFDYVLKVENTGINDAVNVHISDTLPPEVTLMGFDTFGWTCLPLNTNSVGEVVDCTRNDPLAAAGADQIIMNVMATTNPAFTSISNQMSAVGDNTGALVSASTVVNLLSAEGALLLTQNPSVIDPGDNVTFDVLFTNTGDSTLTGLTIDAALPQSFNYNGFVGDPGVSCAESAGTLNCTFTNPMVPNNSLNVSIQMTAPVNLVNNQNYDLVVTANALEFINPIAQSLGVNFSASDIAINLFSVVQQVNAGEPFEHVMDLRNSGNFDLNEITAVFLFPTHADLIGIENSDMNCSQNGNRITCTNLGPLPIGDSLNASFIMQSNGANPIVATEAEVLADGVRKSANTSTEILGMLSENEHDLSLMKSVSVTQVGQREAYSYTFDVVNVGLLTQTSFSLIDELPPGVIFQAAVGNGWSCVEANALTCQFTGQLNSGAATQLQVDVIAPNELGVVNNTARVVLDLDQNQANNQSSVDVEVITGSGTTSIADLAVRVTSDVQDVLNTESVSWTIAISNNGPDEATNVQLQNNFPMGFVAEEVLVGNGASCIMLNASLTCDLASLAVSQEVQIILNGSFSNGFQGMLINVFDVSSDAIDPDLSNNQGSTQINVISADDINADMALELVANNQDIRQGDMIEMKLRTSNHGPDSAVGNVLTASFTGLISQVQVINSGQWVCQANSGSLSCQFPANYPLGLVQDIDLLISTQQVVQTSQPITLSAMVESTSMDPQPGNNMVGFSNTVNRTPTEDEIYNLFDVAVGSAASDTVRRTIRNISSYCARSYFMAIEGLCEEMIASARPENGPAIINAMEEITPNEVVGQSTSASEMITSQFRNIDSRMSQLRGGGGAGLSVSGLNGRYGNESIPLGMLAYLNQSEEEQQDVSNISDFVSPWGFFVNGTLSMGEMDATGRELGFDFDTYGLTAGVDYRFSPSKVAGVALGYANFDSEIEGEAEMKSTGFTLTGYGSFYIKDNFYVDARISYGNPDFEQKRRINFELDNISIDRVATGKTDANQYSVAMSMGYHFNKNAWNITPNASVRYVRTSIDAFSETGAGGFNFAIADQEVKSMLWSFGASVSKAISLKRGIISPQFDINLSRETENDGGLLQARFINAPDDEIFFIETDEPDRTFGSAGVGLVFIGANGKQAYINYRSIFGLEGFTRGTINLGARFEF</sequence>
<dbReference type="PROSITE" id="PS51208">
    <property type="entry name" value="AUTOTRANSPORTER"/>
    <property type="match status" value="1"/>
</dbReference>
<dbReference type="InterPro" id="IPR036709">
    <property type="entry name" value="Autotransporte_beta_dom_sf"/>
</dbReference>
<dbReference type="EMBL" id="SNZB01000002">
    <property type="protein sequence ID" value="TDR22373.1"/>
    <property type="molecule type" value="Genomic_DNA"/>
</dbReference>
<dbReference type="RefSeq" id="WP_099019023.1">
    <property type="nucleotide sequence ID" value="NZ_NIHB01000002.1"/>
</dbReference>
<dbReference type="InterPro" id="IPR001434">
    <property type="entry name" value="OmcB-like_DUF11"/>
</dbReference>
<dbReference type="Pfam" id="PF01345">
    <property type="entry name" value="DUF11"/>
    <property type="match status" value="8"/>
</dbReference>
<name>A0A4R6XXG9_9GAMM</name>
<keyword evidence="1" id="KW-0732">Signal</keyword>
<comment type="caution">
    <text evidence="3">The sequence shown here is derived from an EMBL/GenBank/DDBJ whole genome shotgun (WGS) entry which is preliminary data.</text>
</comment>
<dbReference type="InterPro" id="IPR047589">
    <property type="entry name" value="DUF11_rpt"/>
</dbReference>
<dbReference type="OrthoDB" id="220114at2"/>